<dbReference type="EMBL" id="MZGV01000076">
    <property type="protein sequence ID" value="OPJ57667.1"/>
    <property type="molecule type" value="Genomic_DNA"/>
</dbReference>
<organism evidence="7 8">
    <name type="scientific">Clostridium oryzae</name>
    <dbReference type="NCBI Taxonomy" id="1450648"/>
    <lineage>
        <taxon>Bacteria</taxon>
        <taxon>Bacillati</taxon>
        <taxon>Bacillota</taxon>
        <taxon>Clostridia</taxon>
        <taxon>Eubacteriales</taxon>
        <taxon>Clostridiaceae</taxon>
        <taxon>Clostridium</taxon>
    </lineage>
</organism>
<evidence type="ECO:0000256" key="3">
    <source>
        <dbReference type="ARBA" id="ARBA00022692"/>
    </source>
</evidence>
<dbReference type="InterPro" id="IPR050833">
    <property type="entry name" value="Poly_Biosynth_Transport"/>
</dbReference>
<comment type="caution">
    <text evidence="7">The sequence shown here is derived from an EMBL/GenBank/DDBJ whole genome shotgun (WGS) entry which is preliminary data.</text>
</comment>
<evidence type="ECO:0000256" key="4">
    <source>
        <dbReference type="ARBA" id="ARBA00022989"/>
    </source>
</evidence>
<keyword evidence="8" id="KW-1185">Reference proteome</keyword>
<feature type="transmembrane region" description="Helical" evidence="6">
    <location>
        <begin position="12"/>
        <end position="35"/>
    </location>
</feature>
<keyword evidence="4 6" id="KW-1133">Transmembrane helix</keyword>
<feature type="transmembrane region" description="Helical" evidence="6">
    <location>
        <begin position="356"/>
        <end position="379"/>
    </location>
</feature>
<feature type="transmembrane region" description="Helical" evidence="6">
    <location>
        <begin position="47"/>
        <end position="70"/>
    </location>
</feature>
<evidence type="ECO:0000256" key="2">
    <source>
        <dbReference type="ARBA" id="ARBA00022475"/>
    </source>
</evidence>
<feature type="transmembrane region" description="Helical" evidence="6">
    <location>
        <begin position="293"/>
        <end position="311"/>
    </location>
</feature>
<evidence type="ECO:0000256" key="1">
    <source>
        <dbReference type="ARBA" id="ARBA00004651"/>
    </source>
</evidence>
<feature type="transmembrane region" description="Helical" evidence="6">
    <location>
        <begin position="484"/>
        <end position="506"/>
    </location>
</feature>
<dbReference type="OrthoDB" id="9775950at2"/>
<feature type="transmembrane region" description="Helical" evidence="6">
    <location>
        <begin position="456"/>
        <end position="478"/>
    </location>
</feature>
<evidence type="ECO:0000313" key="7">
    <source>
        <dbReference type="EMBL" id="OPJ57667.1"/>
    </source>
</evidence>
<evidence type="ECO:0000256" key="6">
    <source>
        <dbReference type="SAM" id="Phobius"/>
    </source>
</evidence>
<comment type="subcellular location">
    <subcellularLocation>
        <location evidence="1">Cell membrane</location>
        <topology evidence="1">Multi-pass membrane protein</topology>
    </subcellularLocation>
</comment>
<dbReference type="STRING" id="1450648.CLORY_39860"/>
<dbReference type="InterPro" id="IPR024923">
    <property type="entry name" value="PG_synth_SpoVB"/>
</dbReference>
<keyword evidence="2" id="KW-1003">Cell membrane</keyword>
<dbReference type="RefSeq" id="WP_079427793.1">
    <property type="nucleotide sequence ID" value="NZ_MZGV01000076.1"/>
</dbReference>
<keyword evidence="5 6" id="KW-0472">Membrane</keyword>
<reference evidence="7 8" key="1">
    <citation type="submission" date="2017-03" db="EMBL/GenBank/DDBJ databases">
        <title>Genome sequence of Clostridium oryzae DSM 28571.</title>
        <authorList>
            <person name="Poehlein A."/>
            <person name="Daniel R."/>
        </authorList>
    </citation>
    <scope>NUCLEOTIDE SEQUENCE [LARGE SCALE GENOMIC DNA]</scope>
    <source>
        <strain evidence="7 8">DSM 28571</strain>
    </source>
</reference>
<dbReference type="PANTHER" id="PTHR30250">
    <property type="entry name" value="PST FAMILY PREDICTED COLANIC ACID TRANSPORTER"/>
    <property type="match status" value="1"/>
</dbReference>
<sequence>MKSQSTAKGFAILSGAGVLVKVLSLAYLPFLTVIISQRGMGLYQPVYQAFAFVFVITNSGIPVAISKLISELVAQGNYKDAVKGFKIARTMLVFIGILMMLAMAILAKPIAIFLNAREAYLSLVVLSPALFLTSIVSAYRGYFQGRSNMLPTAVSQILEQVMNTIFSLVFAAVFIKYGLIMGVAGSTVGTTVGSVTAGLYLLYMYKKNRVFKVSKKAVKENVTRLPNKVLVRRIINYGLPITLSAGLQNAGSLIDAFNTRGRLLVAGLSNVVMNERYATLGQYNSFTRVPTTLIASLSVAVLPAISAAMAVGDKKTLRDKINFAFKVCFMVSIPSAVGLTVLGAPIFKLLFPKAGIYGAMFMEYGSIIVVLMGIVQIQTTVLQGLGKLNQAMLAMVLSIVLKIVINYTLIAIPKINIMGAIVGNIVSFLVPMFIYRSYINKSIKMKIRMASIAARPVFSSIVMGGVIYALYYLVYFVILKGKSSSLLLAMLVTFLILLGIFVYTYVMILCRGIRKKDIDSISPRLMRIMPGFMKRKMA</sequence>
<dbReference type="Proteomes" id="UP000190080">
    <property type="component" value="Unassembled WGS sequence"/>
</dbReference>
<dbReference type="InterPro" id="IPR002797">
    <property type="entry name" value="Polysacc_synth"/>
</dbReference>
<dbReference type="Pfam" id="PF01943">
    <property type="entry name" value="Polysacc_synt"/>
    <property type="match status" value="1"/>
</dbReference>
<feature type="transmembrane region" description="Helical" evidence="6">
    <location>
        <begin position="391"/>
        <end position="409"/>
    </location>
</feature>
<feature type="transmembrane region" description="Helical" evidence="6">
    <location>
        <begin position="91"/>
        <end position="114"/>
    </location>
</feature>
<dbReference type="GO" id="GO:0005886">
    <property type="term" value="C:plasma membrane"/>
    <property type="evidence" value="ECO:0007669"/>
    <property type="project" value="UniProtKB-SubCell"/>
</dbReference>
<dbReference type="PANTHER" id="PTHR30250:SF21">
    <property type="entry name" value="LIPID II FLIPPASE MURJ"/>
    <property type="match status" value="1"/>
</dbReference>
<dbReference type="AlphaFoldDB" id="A0A1V4IDR0"/>
<protein>
    <submittedName>
        <fullName evidence="7">Stage V sporulation protein B</fullName>
    </submittedName>
</protein>
<gene>
    <name evidence="7" type="primary">spoVB_3</name>
    <name evidence="7" type="ORF">CLORY_39860</name>
</gene>
<keyword evidence="3 6" id="KW-0812">Transmembrane</keyword>
<feature type="transmembrane region" description="Helical" evidence="6">
    <location>
        <begin position="323"/>
        <end position="344"/>
    </location>
</feature>
<feature type="transmembrane region" description="Helical" evidence="6">
    <location>
        <begin position="160"/>
        <end position="180"/>
    </location>
</feature>
<feature type="transmembrane region" description="Helical" evidence="6">
    <location>
        <begin position="415"/>
        <end position="435"/>
    </location>
</feature>
<dbReference type="PIRSF" id="PIRSF038958">
    <property type="entry name" value="PG_synth_SpoVB"/>
    <property type="match status" value="1"/>
</dbReference>
<accession>A0A1V4IDR0</accession>
<feature type="transmembrane region" description="Helical" evidence="6">
    <location>
        <begin position="120"/>
        <end position="139"/>
    </location>
</feature>
<feature type="transmembrane region" description="Helical" evidence="6">
    <location>
        <begin position="234"/>
        <end position="254"/>
    </location>
</feature>
<dbReference type="CDD" id="cd13124">
    <property type="entry name" value="MATE_SpoVB_like"/>
    <property type="match status" value="1"/>
</dbReference>
<name>A0A1V4IDR0_9CLOT</name>
<feature type="transmembrane region" description="Helical" evidence="6">
    <location>
        <begin position="186"/>
        <end position="205"/>
    </location>
</feature>
<evidence type="ECO:0000313" key="8">
    <source>
        <dbReference type="Proteomes" id="UP000190080"/>
    </source>
</evidence>
<evidence type="ECO:0000256" key="5">
    <source>
        <dbReference type="ARBA" id="ARBA00023136"/>
    </source>
</evidence>
<proteinExistence type="predicted"/>